<feature type="domain" description="Ice-binding protein C-terminal" evidence="2">
    <location>
        <begin position="74"/>
        <end position="98"/>
    </location>
</feature>
<evidence type="ECO:0000313" key="3">
    <source>
        <dbReference type="EMBL" id="PZO86913.1"/>
    </source>
</evidence>
<name>A0A2W4ZX86_9SPHN</name>
<comment type="caution">
    <text evidence="3">The sequence shown here is derived from an EMBL/GenBank/DDBJ whole genome shotgun (WGS) entry which is preliminary data.</text>
</comment>
<dbReference type="AlphaFoldDB" id="A0A2W4ZX86"/>
<evidence type="ECO:0000259" key="2">
    <source>
        <dbReference type="Pfam" id="PF07589"/>
    </source>
</evidence>
<dbReference type="Proteomes" id="UP000249066">
    <property type="component" value="Unassembled WGS sequence"/>
</dbReference>
<dbReference type="InterPro" id="IPR013424">
    <property type="entry name" value="Ice-binding_C"/>
</dbReference>
<dbReference type="NCBIfam" id="NF035944">
    <property type="entry name" value="PEPxxWA-CTERM"/>
    <property type="match status" value="1"/>
</dbReference>
<gene>
    <name evidence="3" type="ORF">DI623_15685</name>
</gene>
<feature type="transmembrane region" description="Helical" evidence="1">
    <location>
        <begin position="78"/>
        <end position="95"/>
    </location>
</feature>
<dbReference type="EMBL" id="QFNN01000161">
    <property type="protein sequence ID" value="PZO86913.1"/>
    <property type="molecule type" value="Genomic_DNA"/>
</dbReference>
<keyword evidence="1" id="KW-0812">Transmembrane</keyword>
<organism evidence="3 4">
    <name type="scientific">Sphingomonas sanxanigenens</name>
    <dbReference type="NCBI Taxonomy" id="397260"/>
    <lineage>
        <taxon>Bacteria</taxon>
        <taxon>Pseudomonadati</taxon>
        <taxon>Pseudomonadota</taxon>
        <taxon>Alphaproteobacteria</taxon>
        <taxon>Sphingomonadales</taxon>
        <taxon>Sphingomonadaceae</taxon>
        <taxon>Sphingomonas</taxon>
    </lineage>
</organism>
<reference evidence="3 4" key="1">
    <citation type="submission" date="2017-08" db="EMBL/GenBank/DDBJ databases">
        <title>Infants hospitalized years apart are colonized by the same room-sourced microbial strains.</title>
        <authorList>
            <person name="Brooks B."/>
            <person name="Olm M.R."/>
            <person name="Firek B.A."/>
            <person name="Baker R."/>
            <person name="Thomas B.C."/>
            <person name="Morowitz M.J."/>
            <person name="Banfield J.F."/>
        </authorList>
    </citation>
    <scope>NUCLEOTIDE SEQUENCE [LARGE SCALE GENOMIC DNA]</scope>
    <source>
        <strain evidence="3">S2_018_000_R2_101</strain>
    </source>
</reference>
<dbReference type="NCBIfam" id="TIGR02595">
    <property type="entry name" value="PEP_CTERM"/>
    <property type="match status" value="1"/>
</dbReference>
<proteinExistence type="predicted"/>
<keyword evidence="1" id="KW-0472">Membrane</keyword>
<protein>
    <recommendedName>
        <fullName evidence="2">Ice-binding protein C-terminal domain-containing protein</fullName>
    </recommendedName>
</protein>
<keyword evidence="1" id="KW-1133">Transmembrane helix</keyword>
<dbReference type="Pfam" id="PF07589">
    <property type="entry name" value="PEP-CTERM"/>
    <property type="match status" value="1"/>
</dbReference>
<accession>A0A2W4ZX86</accession>
<sequence length="106" mass="11133">MLTFNFAPFNYDPTKGNLLLNVGVTGLVGNYGANFAGSFAADTGATGIYSRATDFSAQIPTSIGLQTFFNVGAPVPEPATWAMLVIGFGLVGYGMRRRARFVSVAA</sequence>
<evidence type="ECO:0000313" key="4">
    <source>
        <dbReference type="Proteomes" id="UP000249066"/>
    </source>
</evidence>
<evidence type="ECO:0000256" key="1">
    <source>
        <dbReference type="SAM" id="Phobius"/>
    </source>
</evidence>